<proteinExistence type="predicted"/>
<reference evidence="2 3" key="1">
    <citation type="journal article" date="2019" name="Int. J. Syst. Evol. Microbiol.">
        <title>The Global Catalogue of Microorganisms (GCM) 10K type strain sequencing project: providing services to taxonomists for standard genome sequencing and annotation.</title>
        <authorList>
            <consortium name="The Broad Institute Genomics Platform"/>
            <consortium name="The Broad Institute Genome Sequencing Center for Infectious Disease"/>
            <person name="Wu L."/>
            <person name="Ma J."/>
        </authorList>
    </citation>
    <scope>NUCLEOTIDE SEQUENCE [LARGE SCALE GENOMIC DNA]</scope>
    <source>
        <strain evidence="2 3">JCM 8201</strain>
    </source>
</reference>
<dbReference type="Pfam" id="PF03372">
    <property type="entry name" value="Exo_endo_phos"/>
    <property type="match status" value="1"/>
</dbReference>
<protein>
    <submittedName>
        <fullName evidence="2">Endonuclease/exonuclease/phosphatase family protein</fullName>
    </submittedName>
</protein>
<dbReference type="EMBL" id="BAAATZ010000003">
    <property type="protein sequence ID" value="GAA2720027.1"/>
    <property type="molecule type" value="Genomic_DNA"/>
</dbReference>
<keyword evidence="2" id="KW-0540">Nuclease</keyword>
<dbReference type="GO" id="GO:0004519">
    <property type="term" value="F:endonuclease activity"/>
    <property type="evidence" value="ECO:0007669"/>
    <property type="project" value="UniProtKB-KW"/>
</dbReference>
<organism evidence="2 3">
    <name type="scientific">Actinocorallia aurantiaca</name>
    <dbReference type="NCBI Taxonomy" id="46204"/>
    <lineage>
        <taxon>Bacteria</taxon>
        <taxon>Bacillati</taxon>
        <taxon>Actinomycetota</taxon>
        <taxon>Actinomycetes</taxon>
        <taxon>Streptosporangiales</taxon>
        <taxon>Thermomonosporaceae</taxon>
        <taxon>Actinocorallia</taxon>
    </lineage>
</organism>
<keyword evidence="2" id="KW-0378">Hydrolase</keyword>
<evidence type="ECO:0000313" key="2">
    <source>
        <dbReference type="EMBL" id="GAA2720027.1"/>
    </source>
</evidence>
<evidence type="ECO:0000313" key="3">
    <source>
        <dbReference type="Proteomes" id="UP001501842"/>
    </source>
</evidence>
<dbReference type="InterPro" id="IPR036691">
    <property type="entry name" value="Endo/exonu/phosph_ase_sf"/>
</dbReference>
<keyword evidence="2" id="KW-0255">Endonuclease</keyword>
<name>A0ABN3TXB5_9ACTN</name>
<evidence type="ECO:0000259" key="1">
    <source>
        <dbReference type="Pfam" id="PF03372"/>
    </source>
</evidence>
<dbReference type="SUPFAM" id="SSF56219">
    <property type="entry name" value="DNase I-like"/>
    <property type="match status" value="1"/>
</dbReference>
<feature type="domain" description="Endonuclease/exonuclease/phosphatase" evidence="1">
    <location>
        <begin position="6"/>
        <end position="258"/>
    </location>
</feature>
<gene>
    <name evidence="2" type="ORF">GCM10010439_07010</name>
</gene>
<dbReference type="Gene3D" id="3.60.10.10">
    <property type="entry name" value="Endonuclease/exonuclease/phosphatase"/>
    <property type="match status" value="1"/>
</dbReference>
<accession>A0ABN3TXB5</accession>
<dbReference type="RefSeq" id="WP_344448647.1">
    <property type="nucleotide sequence ID" value="NZ_BAAATZ010000003.1"/>
</dbReference>
<dbReference type="InterPro" id="IPR005135">
    <property type="entry name" value="Endo/exonuclease/phosphatase"/>
</dbReference>
<comment type="caution">
    <text evidence="2">The sequence shown here is derived from an EMBL/GenBank/DDBJ whole genome shotgun (WGS) entry which is preliminary data.</text>
</comment>
<sequence length="265" mass="28992">MRIISVNSWGGALFDEFAPWLDTCGADVLCLQEVARAPGLHGWTRFADADRSLPQRADLMADVTAHLPRHQGLFAVSDTGPVRDDAGRTHPQDFGLATFVSADLPLVGMRSAFVHGSYLHHPDAWPVSDRPRNALSVRVHDREADRFVTVVNLHGLRDAQGKNDTPARRVQAERLASLITAAREPGDLTIVAGDFNLLPGSSTFQVLADIGLTDLVREADTRTAHYPKPLRHASYLLVSDPGAVKHFEIVTAPEVSDHRPLLLDL</sequence>
<dbReference type="Proteomes" id="UP001501842">
    <property type="component" value="Unassembled WGS sequence"/>
</dbReference>
<keyword evidence="3" id="KW-1185">Reference proteome</keyword>